<evidence type="ECO:0000313" key="2">
    <source>
        <dbReference type="EMBL" id="SDR18870.1"/>
    </source>
</evidence>
<dbReference type="Pfam" id="PF08867">
    <property type="entry name" value="FRG"/>
    <property type="match status" value="1"/>
</dbReference>
<protein>
    <submittedName>
        <fullName evidence="3">FRG domain-containing protein</fullName>
    </submittedName>
</protein>
<dbReference type="OrthoDB" id="9816036at2"/>
<evidence type="ECO:0000259" key="1">
    <source>
        <dbReference type="SMART" id="SM00901"/>
    </source>
</evidence>
<keyword evidence="4" id="KW-1185">Reference proteome</keyword>
<dbReference type="EMBL" id="VFES01000034">
    <property type="protein sequence ID" value="TWR54380.1"/>
    <property type="molecule type" value="Genomic_DNA"/>
</dbReference>
<dbReference type="RefSeq" id="WP_143513866.1">
    <property type="nucleotide sequence ID" value="NZ_FNKM01000002.1"/>
</dbReference>
<dbReference type="EMBL" id="FNKM01000002">
    <property type="protein sequence ID" value="SDR18870.1"/>
    <property type="molecule type" value="Genomic_DNA"/>
</dbReference>
<evidence type="ECO:0000313" key="4">
    <source>
        <dbReference type="Proteomes" id="UP000198740"/>
    </source>
</evidence>
<gene>
    <name evidence="3" type="ORF">FIV39_30830</name>
    <name evidence="2" type="ORF">SAMN04490186_3875</name>
</gene>
<evidence type="ECO:0000313" key="3">
    <source>
        <dbReference type="EMBL" id="TWR54380.1"/>
    </source>
</evidence>
<dbReference type="AlphaFoldDB" id="A0A1H1H0C8"/>
<dbReference type="InterPro" id="IPR014966">
    <property type="entry name" value="FRG-dom"/>
</dbReference>
<dbReference type="Proteomes" id="UP000317267">
    <property type="component" value="Unassembled WGS sequence"/>
</dbReference>
<dbReference type="Proteomes" id="UP000198740">
    <property type="component" value="Unassembled WGS sequence"/>
</dbReference>
<sequence>MKDPVEVGKLHEIMQYIELSLDESKSPRWFRGSGKYPLYRLEPTLLRHKEVLAARKDPLKLEQQLKMRFLQTSAPFLSATPATDFDWLFLQQHYGVPTRLLDWTENPFIALYFALSSSAKEDDACVWMLDPIKWNKLALNNAQLDRIPDPTMSQATQFLKDPGDDFSPSDPIAIFGNHTNPRITAQRGTFVMFCKSAEPMEDKKYADECLTCFKIPAELKPAMYETLLAIGYTHSVVYPDLSGLGAEIKTSYGF</sequence>
<organism evidence="3 5">
    <name type="scientific">Pseudomonas grimontii</name>
    <dbReference type="NCBI Taxonomy" id="129847"/>
    <lineage>
        <taxon>Bacteria</taxon>
        <taxon>Pseudomonadati</taxon>
        <taxon>Pseudomonadota</taxon>
        <taxon>Gammaproteobacteria</taxon>
        <taxon>Pseudomonadales</taxon>
        <taxon>Pseudomonadaceae</taxon>
        <taxon>Pseudomonas</taxon>
    </lineage>
</organism>
<reference evidence="3 5" key="2">
    <citation type="submission" date="2019-06" db="EMBL/GenBank/DDBJ databases">
        <title>Pseudomonas bimorpha sp. nov. isolated from bovine raw milk and skim milk concentrate.</title>
        <authorList>
            <person name="Hofmann K."/>
            <person name="Huptas C."/>
            <person name="Doll E."/>
            <person name="Scherer S."/>
            <person name="Wenning M."/>
        </authorList>
    </citation>
    <scope>NUCLEOTIDE SEQUENCE [LARGE SCALE GENOMIC DNA]</scope>
    <source>
        <strain evidence="3 5">DSM 17515</strain>
    </source>
</reference>
<reference evidence="2 4" key="1">
    <citation type="submission" date="2016-10" db="EMBL/GenBank/DDBJ databases">
        <authorList>
            <person name="Varghese N."/>
            <person name="Submissions S."/>
        </authorList>
    </citation>
    <scope>NUCLEOTIDE SEQUENCE [LARGE SCALE GENOMIC DNA]</scope>
    <source>
        <strain evidence="2 4">BS2976</strain>
    </source>
</reference>
<feature type="domain" description="FRG" evidence="1">
    <location>
        <begin position="24"/>
        <end position="127"/>
    </location>
</feature>
<name>A0A1H1H0C8_9PSED</name>
<dbReference type="SMART" id="SM00901">
    <property type="entry name" value="FRG"/>
    <property type="match status" value="1"/>
</dbReference>
<evidence type="ECO:0000313" key="5">
    <source>
        <dbReference type="Proteomes" id="UP000317267"/>
    </source>
</evidence>
<proteinExistence type="predicted"/>
<accession>A0A1H1H0C8</accession>
<comment type="caution">
    <text evidence="3">The sequence shown here is derived from an EMBL/GenBank/DDBJ whole genome shotgun (WGS) entry which is preliminary data.</text>
</comment>